<evidence type="ECO:0000256" key="3">
    <source>
        <dbReference type="ARBA" id="ARBA00022833"/>
    </source>
</evidence>
<dbReference type="AlphaFoldDB" id="A0A8H4UNB9"/>
<proteinExistence type="predicted"/>
<feature type="domain" description="WW" evidence="6">
    <location>
        <begin position="159"/>
        <end position="192"/>
    </location>
</feature>
<sequence>MSFLNKFKKEFEGLSLSDRLQGQQQEVPSSLSNSYQYQPHSSNHYPDQHQGPQSYQSNSQQPHYGAQQPYNPGHQQQNLGYQPYNGQQSYPGQHPYDPQITPGCSASSQRLQQPQHQQPPLSSPGPISSPSSGPFVPYPPEAAALTAYGTPGGQSIHVCPTAPRWIPHWSEHDRQWYYVETTGRSSWEAPSNLPPLLSMPAYTGSLNSTIKGQGDQNIALLSQPEQARPGLKMEEKMSSSQAILAAAGGFAAGGIAGYLVKDRIDKRKTKKRHGRSPDDFVDFTEYPDYEVGLDCNVCDQEIRGPYAHCKKCDGGDYDICRDCISQGQTCDGDGKHSLVKAYPTCYCDICDQTIRGRFYHCIICKEGNWDTCQRCFDKGWTCSAPDRGEEHDLSRLYIPDAKSGKNGKASDSDSDSSDSD</sequence>
<evidence type="ECO:0000259" key="6">
    <source>
        <dbReference type="PROSITE" id="PS50020"/>
    </source>
</evidence>
<feature type="region of interest" description="Disordered" evidence="4">
    <location>
        <begin position="399"/>
        <end position="420"/>
    </location>
</feature>
<name>A0A8H4UNB9_9HYPO</name>
<keyword evidence="1" id="KW-0479">Metal-binding</keyword>
<feature type="compositionally biased region" description="Low complexity" evidence="4">
    <location>
        <begin position="107"/>
        <end position="134"/>
    </location>
</feature>
<dbReference type="InterPro" id="IPR001202">
    <property type="entry name" value="WW_dom"/>
</dbReference>
<gene>
    <name evidence="7" type="ORF">FZEAL_3626</name>
</gene>
<keyword evidence="8" id="KW-1185">Reference proteome</keyword>
<dbReference type="Gene3D" id="3.30.60.90">
    <property type="match status" value="2"/>
</dbReference>
<keyword evidence="5" id="KW-1133">Transmembrane helix</keyword>
<feature type="transmembrane region" description="Helical" evidence="5">
    <location>
        <begin position="242"/>
        <end position="260"/>
    </location>
</feature>
<accession>A0A8H4UNB9</accession>
<keyword evidence="3" id="KW-0862">Zinc</keyword>
<keyword evidence="5" id="KW-0472">Membrane</keyword>
<dbReference type="SUPFAM" id="SSF57850">
    <property type="entry name" value="RING/U-box"/>
    <property type="match status" value="2"/>
</dbReference>
<evidence type="ECO:0000313" key="8">
    <source>
        <dbReference type="Proteomes" id="UP000635477"/>
    </source>
</evidence>
<dbReference type="InterPro" id="IPR043145">
    <property type="entry name" value="Znf_ZZ_sf"/>
</dbReference>
<dbReference type="PROSITE" id="PS50020">
    <property type="entry name" value="WW_DOMAIN_2"/>
    <property type="match status" value="1"/>
</dbReference>
<feature type="region of interest" description="Disordered" evidence="4">
    <location>
        <begin position="11"/>
        <end position="138"/>
    </location>
</feature>
<evidence type="ECO:0000256" key="1">
    <source>
        <dbReference type="ARBA" id="ARBA00022723"/>
    </source>
</evidence>
<keyword evidence="5" id="KW-0812">Transmembrane</keyword>
<keyword evidence="2" id="KW-0863">Zinc-finger</keyword>
<feature type="compositionally biased region" description="Polar residues" evidence="4">
    <location>
        <begin position="18"/>
        <end position="91"/>
    </location>
</feature>
<reference evidence="7" key="2">
    <citation type="submission" date="2020-05" db="EMBL/GenBank/DDBJ databases">
        <authorList>
            <person name="Kim H.-S."/>
            <person name="Proctor R.H."/>
            <person name="Brown D.W."/>
        </authorList>
    </citation>
    <scope>NUCLEOTIDE SEQUENCE</scope>
    <source>
        <strain evidence="7">NRRL 22465</strain>
    </source>
</reference>
<dbReference type="GO" id="GO:0008270">
    <property type="term" value="F:zinc ion binding"/>
    <property type="evidence" value="ECO:0007669"/>
    <property type="project" value="UniProtKB-KW"/>
</dbReference>
<dbReference type="Proteomes" id="UP000635477">
    <property type="component" value="Unassembled WGS sequence"/>
</dbReference>
<protein>
    <recommendedName>
        <fullName evidence="6">WW domain-containing protein</fullName>
    </recommendedName>
</protein>
<reference evidence="7" key="1">
    <citation type="journal article" date="2020" name="BMC Genomics">
        <title>Correction to: Identification and distribution of gene clusters required for synthesis of sphingolipid metabolism inhibitors in diverse species of the filamentous fungus Fusarium.</title>
        <authorList>
            <person name="Kim H.S."/>
            <person name="Lohmar J.M."/>
            <person name="Busman M."/>
            <person name="Brown D.W."/>
            <person name="Naumann T.A."/>
            <person name="Divon H.H."/>
            <person name="Lysoe E."/>
            <person name="Uhlig S."/>
            <person name="Proctor R.H."/>
        </authorList>
    </citation>
    <scope>NUCLEOTIDE SEQUENCE</scope>
    <source>
        <strain evidence="7">NRRL 22465</strain>
    </source>
</reference>
<dbReference type="EMBL" id="JABEYC010000240">
    <property type="protein sequence ID" value="KAF4980345.1"/>
    <property type="molecule type" value="Genomic_DNA"/>
</dbReference>
<evidence type="ECO:0000256" key="5">
    <source>
        <dbReference type="SAM" id="Phobius"/>
    </source>
</evidence>
<evidence type="ECO:0000313" key="7">
    <source>
        <dbReference type="EMBL" id="KAF4980345.1"/>
    </source>
</evidence>
<comment type="caution">
    <text evidence="7">The sequence shown here is derived from an EMBL/GenBank/DDBJ whole genome shotgun (WGS) entry which is preliminary data.</text>
</comment>
<dbReference type="OrthoDB" id="2444812at2759"/>
<evidence type="ECO:0000256" key="4">
    <source>
        <dbReference type="SAM" id="MobiDB-lite"/>
    </source>
</evidence>
<evidence type="ECO:0000256" key="2">
    <source>
        <dbReference type="ARBA" id="ARBA00022771"/>
    </source>
</evidence>
<organism evidence="7 8">
    <name type="scientific">Fusarium zealandicum</name>
    <dbReference type="NCBI Taxonomy" id="1053134"/>
    <lineage>
        <taxon>Eukaryota</taxon>
        <taxon>Fungi</taxon>
        <taxon>Dikarya</taxon>
        <taxon>Ascomycota</taxon>
        <taxon>Pezizomycotina</taxon>
        <taxon>Sordariomycetes</taxon>
        <taxon>Hypocreomycetidae</taxon>
        <taxon>Hypocreales</taxon>
        <taxon>Nectriaceae</taxon>
        <taxon>Fusarium</taxon>
        <taxon>Fusarium staphyleae species complex</taxon>
    </lineage>
</organism>